<dbReference type="Pfam" id="PF07690">
    <property type="entry name" value="MFS_1"/>
    <property type="match status" value="1"/>
</dbReference>
<evidence type="ECO:0000256" key="1">
    <source>
        <dbReference type="ARBA" id="ARBA00004651"/>
    </source>
</evidence>
<comment type="caution">
    <text evidence="8">The sequence shown here is derived from an EMBL/GenBank/DDBJ whole genome shotgun (WGS) entry which is preliminary data.</text>
</comment>
<feature type="transmembrane region" description="Helical" evidence="7">
    <location>
        <begin position="165"/>
        <end position="186"/>
    </location>
</feature>
<feature type="transmembrane region" description="Helical" evidence="7">
    <location>
        <begin position="47"/>
        <end position="66"/>
    </location>
</feature>
<dbReference type="InterPro" id="IPR011701">
    <property type="entry name" value="MFS"/>
</dbReference>
<gene>
    <name evidence="8" type="ORF">ACKI18_09405</name>
</gene>
<feature type="transmembrane region" description="Helical" evidence="7">
    <location>
        <begin position="217"/>
        <end position="241"/>
    </location>
</feature>
<reference evidence="8 9" key="1">
    <citation type="submission" date="2024-12" db="EMBL/GenBank/DDBJ databases">
        <title>Forecasting of Potato common scab and diversities of Pathogenic streptomyces spp. in china.</title>
        <authorList>
            <person name="Handique U."/>
            <person name="Wu J."/>
        </authorList>
    </citation>
    <scope>NUCLEOTIDE SEQUENCE [LARGE SCALE GENOMIC DNA]</scope>
    <source>
        <strain evidence="8 9">ZRIMU1530</strain>
    </source>
</reference>
<feature type="transmembrane region" description="Helical" evidence="7">
    <location>
        <begin position="78"/>
        <end position="98"/>
    </location>
</feature>
<dbReference type="SUPFAM" id="SSF103473">
    <property type="entry name" value="MFS general substrate transporter"/>
    <property type="match status" value="1"/>
</dbReference>
<proteinExistence type="predicted"/>
<dbReference type="PANTHER" id="PTHR23513:SF6">
    <property type="entry name" value="MAJOR FACILITATOR SUPERFAMILY ASSOCIATED DOMAIN-CONTAINING PROTEIN"/>
    <property type="match status" value="1"/>
</dbReference>
<keyword evidence="2" id="KW-1003">Cell membrane</keyword>
<dbReference type="Gene3D" id="1.20.1250.20">
    <property type="entry name" value="MFS general substrate transporter like domains"/>
    <property type="match status" value="1"/>
</dbReference>
<keyword evidence="3 7" id="KW-0812">Transmembrane</keyword>
<sequence length="426" mass="43773">MTTLLRANPGFRRLWTSQTTSQLGDRITELSLPLIAATTLEATTSEVALLTALASAPNLFALLLGVWVDRSPKRRLMIATDLINAATLLTLPIAYALGTLTMTQLYALAVVTGTSSVAGGTATSAVFARLVPPEAYVEANSLLSAGRSATYVAGPAAGGALVQALTAPVAVLVDALSFLVSASLIARIRMEEPPPAKGDRQLREGVRFVLGEPVLKYGLACTTTVNFFTYLTGTGMIVLYADRELQLAPGVIGTAFGVGALGGLGGAFAAPVLARKFGSGKGVVIGSVLFPLPFALGAAAGGPPWVRAVILSTSLFLSFFGVMLFDVNLNSLQAVAVPDGMRARVAGAYSTVNYGVRPLGALAGGALASAVGLRTTLIVAAVGGALSVLWLLPSPIPRTREPHATPSHGGRRDTDDAVGLDARPTP</sequence>
<feature type="transmembrane region" description="Helical" evidence="7">
    <location>
        <begin position="346"/>
        <end position="367"/>
    </location>
</feature>
<feature type="region of interest" description="Disordered" evidence="6">
    <location>
        <begin position="400"/>
        <end position="426"/>
    </location>
</feature>
<dbReference type="CDD" id="cd06173">
    <property type="entry name" value="MFS_MefA_like"/>
    <property type="match status" value="1"/>
</dbReference>
<dbReference type="PANTHER" id="PTHR23513">
    <property type="entry name" value="INTEGRAL MEMBRANE EFFLUX PROTEIN-RELATED"/>
    <property type="match status" value="1"/>
</dbReference>
<name>A0ABW9HLL5_9ACTN</name>
<organism evidence="8 9">
    <name type="scientific">Streptomyces niveiscabiei</name>
    <dbReference type="NCBI Taxonomy" id="164115"/>
    <lineage>
        <taxon>Bacteria</taxon>
        <taxon>Bacillati</taxon>
        <taxon>Actinomycetota</taxon>
        <taxon>Actinomycetes</taxon>
        <taxon>Kitasatosporales</taxon>
        <taxon>Streptomycetaceae</taxon>
        <taxon>Streptomyces</taxon>
    </lineage>
</organism>
<evidence type="ECO:0000256" key="3">
    <source>
        <dbReference type="ARBA" id="ARBA00022692"/>
    </source>
</evidence>
<evidence type="ECO:0000256" key="4">
    <source>
        <dbReference type="ARBA" id="ARBA00022989"/>
    </source>
</evidence>
<evidence type="ECO:0000256" key="2">
    <source>
        <dbReference type="ARBA" id="ARBA00022475"/>
    </source>
</evidence>
<feature type="transmembrane region" description="Helical" evidence="7">
    <location>
        <begin position="305"/>
        <end position="325"/>
    </location>
</feature>
<accession>A0ABW9HLL5</accession>
<keyword evidence="4 7" id="KW-1133">Transmembrane helix</keyword>
<dbReference type="EMBL" id="JBJVNI010000004">
    <property type="protein sequence ID" value="MFM9608930.1"/>
    <property type="molecule type" value="Genomic_DNA"/>
</dbReference>
<evidence type="ECO:0000313" key="8">
    <source>
        <dbReference type="EMBL" id="MFM9608930.1"/>
    </source>
</evidence>
<dbReference type="Proteomes" id="UP001631957">
    <property type="component" value="Unassembled WGS sequence"/>
</dbReference>
<comment type="subcellular location">
    <subcellularLocation>
        <location evidence="1">Cell membrane</location>
        <topology evidence="1">Multi-pass membrane protein</topology>
    </subcellularLocation>
</comment>
<keyword evidence="9" id="KW-1185">Reference proteome</keyword>
<feature type="transmembrane region" description="Helical" evidence="7">
    <location>
        <begin position="373"/>
        <end position="392"/>
    </location>
</feature>
<keyword evidence="5 7" id="KW-0472">Membrane</keyword>
<dbReference type="InterPro" id="IPR036259">
    <property type="entry name" value="MFS_trans_sf"/>
</dbReference>
<feature type="transmembrane region" description="Helical" evidence="7">
    <location>
        <begin position="247"/>
        <end position="270"/>
    </location>
</feature>
<feature type="transmembrane region" description="Helical" evidence="7">
    <location>
        <begin position="282"/>
        <end position="299"/>
    </location>
</feature>
<evidence type="ECO:0000256" key="5">
    <source>
        <dbReference type="ARBA" id="ARBA00023136"/>
    </source>
</evidence>
<evidence type="ECO:0000256" key="7">
    <source>
        <dbReference type="SAM" id="Phobius"/>
    </source>
</evidence>
<dbReference type="InterPro" id="IPR022324">
    <property type="entry name" value="Bacilysin_exporter_BacE_put"/>
</dbReference>
<evidence type="ECO:0000313" key="9">
    <source>
        <dbReference type="Proteomes" id="UP001631957"/>
    </source>
</evidence>
<dbReference type="RefSeq" id="WP_409120944.1">
    <property type="nucleotide sequence ID" value="NZ_JBJVNI010000004.1"/>
</dbReference>
<dbReference type="PRINTS" id="PR01988">
    <property type="entry name" value="EXPORTERBACE"/>
</dbReference>
<evidence type="ECO:0000256" key="6">
    <source>
        <dbReference type="SAM" id="MobiDB-lite"/>
    </source>
</evidence>
<protein>
    <submittedName>
        <fullName evidence="8">MFS transporter</fullName>
    </submittedName>
</protein>